<dbReference type="InterPro" id="IPR051413">
    <property type="entry name" value="K/Na_HCN_channel"/>
</dbReference>
<dbReference type="GO" id="GO:0005249">
    <property type="term" value="F:voltage-gated potassium channel activity"/>
    <property type="evidence" value="ECO:0007669"/>
    <property type="project" value="TreeGrafter"/>
</dbReference>
<feature type="transmembrane region" description="Helical" evidence="1">
    <location>
        <begin position="113"/>
        <end position="131"/>
    </location>
</feature>
<keyword evidence="1" id="KW-0812">Transmembrane</keyword>
<dbReference type="InterPro" id="IPR014710">
    <property type="entry name" value="RmlC-like_jellyroll"/>
</dbReference>
<keyword evidence="1" id="KW-1133">Transmembrane helix</keyword>
<organism evidence="3 4">
    <name type="scientific">Exocentrus adspersus</name>
    <dbReference type="NCBI Taxonomy" id="1586481"/>
    <lineage>
        <taxon>Eukaryota</taxon>
        <taxon>Metazoa</taxon>
        <taxon>Ecdysozoa</taxon>
        <taxon>Arthropoda</taxon>
        <taxon>Hexapoda</taxon>
        <taxon>Insecta</taxon>
        <taxon>Pterygota</taxon>
        <taxon>Neoptera</taxon>
        <taxon>Endopterygota</taxon>
        <taxon>Coleoptera</taxon>
        <taxon>Polyphaga</taxon>
        <taxon>Cucujiformia</taxon>
        <taxon>Chrysomeloidea</taxon>
        <taxon>Cerambycidae</taxon>
        <taxon>Lamiinae</taxon>
        <taxon>Acanthocinini</taxon>
        <taxon>Exocentrus</taxon>
    </lineage>
</organism>
<accession>A0AAV8VQB4</accession>
<dbReference type="GO" id="GO:0098855">
    <property type="term" value="C:HCN channel complex"/>
    <property type="evidence" value="ECO:0007669"/>
    <property type="project" value="TreeGrafter"/>
</dbReference>
<keyword evidence="4" id="KW-1185">Reference proteome</keyword>
<feature type="domain" description="Cyclic nucleotide-binding" evidence="2">
    <location>
        <begin position="415"/>
        <end position="530"/>
    </location>
</feature>
<dbReference type="Gene3D" id="2.60.120.10">
    <property type="entry name" value="Jelly Rolls"/>
    <property type="match status" value="1"/>
</dbReference>
<dbReference type="CDD" id="cd00038">
    <property type="entry name" value="CAP_ED"/>
    <property type="match status" value="1"/>
</dbReference>
<dbReference type="PROSITE" id="PS50042">
    <property type="entry name" value="CNMP_BINDING_3"/>
    <property type="match status" value="1"/>
</dbReference>
<feature type="transmembrane region" description="Helical" evidence="1">
    <location>
        <begin position="313"/>
        <end position="331"/>
    </location>
</feature>
<feature type="transmembrane region" description="Helical" evidence="1">
    <location>
        <begin position="82"/>
        <end position="101"/>
    </location>
</feature>
<dbReference type="PANTHER" id="PTHR45689:SF14">
    <property type="entry name" value="CYCLIC NUCLEOTIDE-GATED CATION CHANNEL SUBUNIT A-LIKE PROTEIN"/>
    <property type="match status" value="1"/>
</dbReference>
<evidence type="ECO:0000259" key="2">
    <source>
        <dbReference type="PROSITE" id="PS50042"/>
    </source>
</evidence>
<evidence type="ECO:0000256" key="1">
    <source>
        <dbReference type="SAM" id="Phobius"/>
    </source>
</evidence>
<comment type="caution">
    <text evidence="3">The sequence shown here is derived from an EMBL/GenBank/DDBJ whole genome shotgun (WGS) entry which is preliminary data.</text>
</comment>
<dbReference type="Gene3D" id="1.10.287.630">
    <property type="entry name" value="Helix hairpin bin"/>
    <property type="match status" value="1"/>
</dbReference>
<protein>
    <recommendedName>
        <fullName evidence="2">Cyclic nucleotide-binding domain-containing protein</fullName>
    </recommendedName>
</protein>
<dbReference type="GO" id="GO:0003254">
    <property type="term" value="P:regulation of membrane depolarization"/>
    <property type="evidence" value="ECO:0007669"/>
    <property type="project" value="TreeGrafter"/>
</dbReference>
<dbReference type="GO" id="GO:0035725">
    <property type="term" value="P:sodium ion transmembrane transport"/>
    <property type="evidence" value="ECO:0007669"/>
    <property type="project" value="TreeGrafter"/>
</dbReference>
<dbReference type="PANTHER" id="PTHR45689">
    <property type="entry name" value="I[[H]] CHANNEL, ISOFORM E"/>
    <property type="match status" value="1"/>
</dbReference>
<dbReference type="SUPFAM" id="SSF51206">
    <property type="entry name" value="cAMP-binding domain-like"/>
    <property type="match status" value="1"/>
</dbReference>
<feature type="transmembrane region" description="Helical" evidence="1">
    <location>
        <begin position="152"/>
        <end position="173"/>
    </location>
</feature>
<proteinExistence type="predicted"/>
<name>A0AAV8VQB4_9CUCU</name>
<dbReference type="InterPro" id="IPR000595">
    <property type="entry name" value="cNMP-bd_dom"/>
</dbReference>
<feature type="transmembrane region" description="Helical" evidence="1">
    <location>
        <begin position="228"/>
        <end position="252"/>
    </location>
</feature>
<evidence type="ECO:0000313" key="3">
    <source>
        <dbReference type="EMBL" id="KAJ8916636.1"/>
    </source>
</evidence>
<reference evidence="3 4" key="1">
    <citation type="journal article" date="2023" name="Insect Mol. Biol.">
        <title>Genome sequencing provides insights into the evolution of gene families encoding plant cell wall-degrading enzymes in longhorned beetles.</title>
        <authorList>
            <person name="Shin N.R."/>
            <person name="Okamura Y."/>
            <person name="Kirsch R."/>
            <person name="Pauchet Y."/>
        </authorList>
    </citation>
    <scope>NUCLEOTIDE SEQUENCE [LARGE SCALE GENOMIC DNA]</scope>
    <source>
        <strain evidence="3">EAD_L_NR</strain>
    </source>
</reference>
<dbReference type="EMBL" id="JANEYG010000041">
    <property type="protein sequence ID" value="KAJ8916636.1"/>
    <property type="molecule type" value="Genomic_DNA"/>
</dbReference>
<sequence length="568" mass="66238">MTETQHECSLLVKDPIGSKRLAPNASTWEKLLMKVKDTMLLNPQHINCNKFYRNKAMVREDRRKHSTGPYVHVIHPLSRMNLVLSTCFFVVWIVLLIFITVRVNLTMLKNRTTLHLIDGILNPIQALLILFQFDVGYMDEKTQTVVLEPKKIIWKYLTTYFIFDTCASALPIYTAQAVVEGYYPNFELYLHLRLGLYWLRIFSFYIRIQTLKLFINDILTVWGLTTKLRFLLISIVMTYIHVHILSAAVYYIGAASIVFNGEESVTWLNHVKDSTRQPDDQLGFWYFHSVRLTFCYFFGVFNHYEIMALQEQILLSAITLFGRLYTLYLLADVLNTFGLTGITESFYEHNMSVLNGYMDSNGLPYGIRKRMLRYYKYKFQGRYFNEEEIIETLSQKLRTELFIFSARKLFAHVSILHKVPTIMQGVLVSHMISEIYSAKDVIVPLGFNPEQISFIATGTVAIINKHNHELCHLEDGDVFGDDFLVRKQNNYAVVAVENTEVFSIYGNQFVQLMKPYPNILREMCHNVNKKFARLKEVERKLELKRRDIVSDLADGDVLEEFTVITRVV</sequence>
<feature type="transmembrane region" description="Helical" evidence="1">
    <location>
        <begin position="188"/>
        <end position="208"/>
    </location>
</feature>
<dbReference type="AlphaFoldDB" id="A0AAV8VQB4"/>
<dbReference type="Proteomes" id="UP001159042">
    <property type="component" value="Unassembled WGS sequence"/>
</dbReference>
<evidence type="ECO:0000313" key="4">
    <source>
        <dbReference type="Proteomes" id="UP001159042"/>
    </source>
</evidence>
<dbReference type="InterPro" id="IPR018490">
    <property type="entry name" value="cNMP-bd_dom_sf"/>
</dbReference>
<keyword evidence="1" id="KW-0472">Membrane</keyword>
<feature type="transmembrane region" description="Helical" evidence="1">
    <location>
        <begin position="283"/>
        <end position="301"/>
    </location>
</feature>
<dbReference type="Pfam" id="PF00027">
    <property type="entry name" value="cNMP_binding"/>
    <property type="match status" value="1"/>
</dbReference>
<gene>
    <name evidence="3" type="ORF">NQ315_000281</name>
</gene>